<dbReference type="AlphaFoldDB" id="A0AAV8CPR7"/>
<evidence type="ECO:0000256" key="2">
    <source>
        <dbReference type="SAM" id="MobiDB-lite"/>
    </source>
</evidence>
<dbReference type="PANTHER" id="PTHR35295:SF1">
    <property type="entry name" value="DNA LIGASE-LIKE PROTEIN"/>
    <property type="match status" value="1"/>
</dbReference>
<feature type="coiled-coil region" evidence="1">
    <location>
        <begin position="210"/>
        <end position="266"/>
    </location>
</feature>
<evidence type="ECO:0000313" key="3">
    <source>
        <dbReference type="EMBL" id="KAJ4757540.1"/>
    </source>
</evidence>
<protein>
    <submittedName>
        <fullName evidence="3">DNA ligase-like protein</fullName>
    </submittedName>
</protein>
<feature type="region of interest" description="Disordered" evidence="2">
    <location>
        <begin position="59"/>
        <end position="99"/>
    </location>
</feature>
<dbReference type="PANTHER" id="PTHR35295">
    <property type="entry name" value="DNA LIGASE-LIKE PROTEIN"/>
    <property type="match status" value="1"/>
</dbReference>
<organism evidence="3 4">
    <name type="scientific">Rhynchospora pubera</name>
    <dbReference type="NCBI Taxonomy" id="906938"/>
    <lineage>
        <taxon>Eukaryota</taxon>
        <taxon>Viridiplantae</taxon>
        <taxon>Streptophyta</taxon>
        <taxon>Embryophyta</taxon>
        <taxon>Tracheophyta</taxon>
        <taxon>Spermatophyta</taxon>
        <taxon>Magnoliopsida</taxon>
        <taxon>Liliopsida</taxon>
        <taxon>Poales</taxon>
        <taxon>Cyperaceae</taxon>
        <taxon>Cyperoideae</taxon>
        <taxon>Rhynchosporeae</taxon>
        <taxon>Rhynchospora</taxon>
    </lineage>
</organism>
<keyword evidence="3" id="KW-0436">Ligase</keyword>
<dbReference type="GO" id="GO:0016874">
    <property type="term" value="F:ligase activity"/>
    <property type="evidence" value="ECO:0007669"/>
    <property type="project" value="UniProtKB-KW"/>
</dbReference>
<evidence type="ECO:0000313" key="4">
    <source>
        <dbReference type="Proteomes" id="UP001140206"/>
    </source>
</evidence>
<accession>A0AAV8CPR7</accession>
<keyword evidence="1" id="KW-0175">Coiled coil</keyword>
<proteinExistence type="predicted"/>
<feature type="compositionally biased region" description="Basic and acidic residues" evidence="2">
    <location>
        <begin position="59"/>
        <end position="72"/>
    </location>
</feature>
<dbReference type="SUPFAM" id="SSF58113">
    <property type="entry name" value="Apolipoprotein A-I"/>
    <property type="match status" value="1"/>
</dbReference>
<keyword evidence="4" id="KW-1185">Reference proteome</keyword>
<dbReference type="Proteomes" id="UP001140206">
    <property type="component" value="Chromosome 4"/>
</dbReference>
<comment type="caution">
    <text evidence="3">The sequence shown here is derived from an EMBL/GenBank/DDBJ whole genome shotgun (WGS) entry which is preliminary data.</text>
</comment>
<name>A0AAV8CPR7_9POAL</name>
<reference evidence="3" key="1">
    <citation type="submission" date="2022-08" db="EMBL/GenBank/DDBJ databases">
        <authorList>
            <person name="Marques A."/>
        </authorList>
    </citation>
    <scope>NUCLEOTIDE SEQUENCE</scope>
    <source>
        <strain evidence="3">RhyPub2mFocal</strain>
        <tissue evidence="3">Leaves</tissue>
    </source>
</reference>
<gene>
    <name evidence="3" type="ORF">LUZ62_067915</name>
</gene>
<sequence>MNSCQALVIYNYKFDETANSPNAKAQGAKLCTLHSTRLSLECPSLNSILNFEFCAEREREREREREGGDRRTKMSSARANNKRSKESSEESFIDLGSDKMKKPRGDDLLDDLDADLDISSDIKGIISALHSIREKAQKDGQKKSEETIESVASEIRAMIDDAKSKADKDRQNFLKSLLKISKECESSLKNEYSNLQAAYDRFSKDKAAALQSFKEMFAKYEDEKEKLLAKYEQQRKKDKTTLSELEKACKEKITNAEETIKKKQQDDKSFSILRKSLGSFLDGGSDEEFGQD</sequence>
<dbReference type="EMBL" id="JAMFTS010000004">
    <property type="protein sequence ID" value="KAJ4757540.1"/>
    <property type="molecule type" value="Genomic_DNA"/>
</dbReference>
<evidence type="ECO:0000256" key="1">
    <source>
        <dbReference type="SAM" id="Coils"/>
    </source>
</evidence>